<dbReference type="GO" id="GO:0061598">
    <property type="term" value="F:molybdopterin adenylyltransferase activity"/>
    <property type="evidence" value="ECO:0007669"/>
    <property type="project" value="UniProtKB-UniRule"/>
</dbReference>
<dbReference type="UniPathway" id="UPA00344"/>
<dbReference type="Gene3D" id="3.40.980.10">
    <property type="entry name" value="MoaB/Mog-like domain"/>
    <property type="match status" value="1"/>
</dbReference>
<dbReference type="PANTHER" id="PTHR10192:SF5">
    <property type="entry name" value="GEPHYRIN"/>
    <property type="match status" value="1"/>
</dbReference>
<dbReference type="GO" id="GO:0006777">
    <property type="term" value="P:Mo-molybdopterin cofactor biosynthetic process"/>
    <property type="evidence" value="ECO:0007669"/>
    <property type="project" value="UniProtKB-UniRule"/>
</dbReference>
<dbReference type="InterPro" id="IPR038987">
    <property type="entry name" value="MoeA-like"/>
</dbReference>
<dbReference type="SUPFAM" id="SSF63882">
    <property type="entry name" value="MoeA N-terminal region -like"/>
    <property type="match status" value="1"/>
</dbReference>
<comment type="similarity">
    <text evidence="2">Belongs to the MoeA family.</text>
</comment>
<dbReference type="Gene3D" id="3.90.105.10">
    <property type="entry name" value="Molybdopterin biosynthesis moea protein, domain 2"/>
    <property type="match status" value="1"/>
</dbReference>
<proteinExistence type="inferred from homology"/>
<evidence type="ECO:0000313" key="5">
    <source>
        <dbReference type="EMBL" id="EFN60291.1"/>
    </source>
</evidence>
<reference evidence="5 6" key="1">
    <citation type="journal article" date="2010" name="Science">
        <title>Genomic comparison of the ants Camponotus floridanus and Harpegnathos saltator.</title>
        <authorList>
            <person name="Bonasio R."/>
            <person name="Zhang G."/>
            <person name="Ye C."/>
            <person name="Mutti N.S."/>
            <person name="Fang X."/>
            <person name="Qin N."/>
            <person name="Donahue G."/>
            <person name="Yang P."/>
            <person name="Li Q."/>
            <person name="Li C."/>
            <person name="Zhang P."/>
            <person name="Huang Z."/>
            <person name="Berger S.L."/>
            <person name="Reinberg D."/>
            <person name="Wang J."/>
            <person name="Liebig J."/>
        </authorList>
    </citation>
    <scope>NUCLEOTIDE SEQUENCE [LARGE SCALE GENOMIC DNA]</scope>
    <source>
        <strain evidence="6">C129</strain>
    </source>
</reference>
<dbReference type="GO" id="GO:0046872">
    <property type="term" value="F:metal ion binding"/>
    <property type="evidence" value="ECO:0007669"/>
    <property type="project" value="UniProtKB-UniRule"/>
</dbReference>
<comment type="catalytic activity">
    <reaction evidence="2">
        <text>molybdopterin + ATP + H(+) = adenylyl-molybdopterin + diphosphate</text>
        <dbReference type="Rhea" id="RHEA:31331"/>
        <dbReference type="ChEBI" id="CHEBI:15378"/>
        <dbReference type="ChEBI" id="CHEBI:30616"/>
        <dbReference type="ChEBI" id="CHEBI:33019"/>
        <dbReference type="ChEBI" id="CHEBI:58698"/>
        <dbReference type="ChEBI" id="CHEBI:62727"/>
    </reaction>
</comment>
<dbReference type="Pfam" id="PF00994">
    <property type="entry name" value="MoCF_biosynth"/>
    <property type="match status" value="1"/>
</dbReference>
<evidence type="ECO:0000256" key="3">
    <source>
        <dbReference type="SAM" id="MobiDB-lite"/>
    </source>
</evidence>
<dbReference type="OMA" id="RAYGINC"/>
<keyword evidence="2" id="KW-0460">Magnesium</keyword>
<dbReference type="GO" id="GO:0061599">
    <property type="term" value="F:molybdopterin molybdotransferase activity"/>
    <property type="evidence" value="ECO:0007669"/>
    <property type="project" value="UniProtKB-UniRule"/>
</dbReference>
<dbReference type="InParanoid" id="E2B1Z9"/>
<dbReference type="SMART" id="SM00852">
    <property type="entry name" value="MoCF_biosynth"/>
    <property type="match status" value="1"/>
</dbReference>
<evidence type="ECO:0000313" key="6">
    <source>
        <dbReference type="Proteomes" id="UP000000311"/>
    </source>
</evidence>
<organism evidence="6">
    <name type="scientific">Camponotus floridanus</name>
    <name type="common">Florida carpenter ant</name>
    <dbReference type="NCBI Taxonomy" id="104421"/>
    <lineage>
        <taxon>Eukaryota</taxon>
        <taxon>Metazoa</taxon>
        <taxon>Ecdysozoa</taxon>
        <taxon>Arthropoda</taxon>
        <taxon>Hexapoda</taxon>
        <taxon>Insecta</taxon>
        <taxon>Pterygota</taxon>
        <taxon>Neoptera</taxon>
        <taxon>Endopterygota</taxon>
        <taxon>Hymenoptera</taxon>
        <taxon>Apocrita</taxon>
        <taxon>Aculeata</taxon>
        <taxon>Formicoidea</taxon>
        <taxon>Formicidae</taxon>
        <taxon>Formicinae</taxon>
        <taxon>Camponotus</taxon>
    </lineage>
</organism>
<keyword evidence="2" id="KW-0501">Molybdenum cofactor biosynthesis</keyword>
<keyword evidence="2" id="KW-0808">Transferase</keyword>
<dbReference type="STRING" id="104421.E2B1Z9"/>
<dbReference type="Gene3D" id="2.40.340.10">
    <property type="entry name" value="MoeA, C-terminal, domain IV"/>
    <property type="match status" value="1"/>
</dbReference>
<dbReference type="GO" id="GO:0005524">
    <property type="term" value="F:ATP binding"/>
    <property type="evidence" value="ECO:0007669"/>
    <property type="project" value="UniProtKB-UniRule"/>
</dbReference>
<comment type="function">
    <text evidence="2">Catalyzes two steps in the biosynthesis of the molybdenum cofactor. In the first step, molybdopterin is adenylated. Subsequently, molybdate is inserted into adenylated molybdopterin and AMP is released.</text>
</comment>
<dbReference type="SUPFAM" id="SSF53218">
    <property type="entry name" value="Molybdenum cofactor biosynthesis proteins"/>
    <property type="match status" value="1"/>
</dbReference>
<keyword evidence="2" id="KW-0479">Metal-binding</keyword>
<protein>
    <submittedName>
        <fullName evidence="5">Gephyrin</fullName>
    </submittedName>
</protein>
<sequence length="382" mass="43214">MEIKYVKRLIKEEEENNEKINQATPSSSKETTIKETTISSSNNTDQAEKDEIKSHKKSYTDKEKKDMNKEKSPLAPGKMMEMVRSLYSWMLRVKSLLARNHLRLRHLKLRDIGSDIPKEKLTIHPYTRIGPAELGLLAATGRREVRVVKPVSIGILSIGDLLEELTEPLRSGYVYDSNRISLIALLKDQGFNSIVDFGIVTDDILPIKMKIKDALKQVVVLVTIGCSNDNDLLKPILKNDFDATIHFGNVFLKPGKSTTFATCMFDDKLKYLVCLPKNPVSTSVSAHLFLLPILKKLHRIGTPCQIPARIHDRYVLHSRPRAVWVTLKWNEEDNFATAFSRKNLDSDKSLSSQAANALLLLPPQTEDQKVMCESFVSAYPIK</sequence>
<comment type="similarity">
    <text evidence="1">In the N-terminal section; belongs to the MoaB/Mog family.</text>
</comment>
<evidence type="ECO:0000256" key="2">
    <source>
        <dbReference type="RuleBase" id="RU365090"/>
    </source>
</evidence>
<name>E2B1Z9_CAMFO</name>
<dbReference type="InterPro" id="IPR001453">
    <property type="entry name" value="MoaB/Mog_dom"/>
</dbReference>
<dbReference type="EMBL" id="GL445025">
    <property type="protein sequence ID" value="EFN60291.1"/>
    <property type="molecule type" value="Genomic_DNA"/>
</dbReference>
<dbReference type="GO" id="GO:0005829">
    <property type="term" value="C:cytosol"/>
    <property type="evidence" value="ECO:0007669"/>
    <property type="project" value="TreeGrafter"/>
</dbReference>
<accession>E2B1Z9</accession>
<comment type="catalytic activity">
    <reaction evidence="2">
        <text>adenylyl-molybdopterin + molybdate = Mo-molybdopterin + AMP + H(+)</text>
        <dbReference type="Rhea" id="RHEA:35047"/>
        <dbReference type="ChEBI" id="CHEBI:15378"/>
        <dbReference type="ChEBI" id="CHEBI:36264"/>
        <dbReference type="ChEBI" id="CHEBI:62727"/>
        <dbReference type="ChEBI" id="CHEBI:71302"/>
        <dbReference type="ChEBI" id="CHEBI:456215"/>
    </reaction>
</comment>
<dbReference type="OrthoDB" id="4349954at2759"/>
<dbReference type="InterPro" id="IPR036135">
    <property type="entry name" value="MoeA_linker/N_sf"/>
</dbReference>
<feature type="domain" description="MoaB/Mog" evidence="4">
    <location>
        <begin position="154"/>
        <end position="296"/>
    </location>
</feature>
<gene>
    <name evidence="5" type="ORF">EAG_00667</name>
</gene>
<feature type="region of interest" description="Disordered" evidence="3">
    <location>
        <begin position="11"/>
        <end position="74"/>
    </location>
</feature>
<keyword evidence="2" id="KW-0500">Molybdenum</keyword>
<comment type="pathway">
    <text evidence="2">Cofactor biosynthesis; molybdopterin biosynthesis.</text>
</comment>
<feature type="compositionally biased region" description="Basic and acidic residues" evidence="3">
    <location>
        <begin position="46"/>
        <end position="72"/>
    </location>
</feature>
<dbReference type="InterPro" id="IPR036425">
    <property type="entry name" value="MoaB/Mog-like_dom_sf"/>
</dbReference>
<dbReference type="AlphaFoldDB" id="E2B1Z9"/>
<feature type="compositionally biased region" description="Low complexity" evidence="3">
    <location>
        <begin position="26"/>
        <end position="44"/>
    </location>
</feature>
<dbReference type="Proteomes" id="UP000000311">
    <property type="component" value="Unassembled WGS sequence"/>
</dbReference>
<comment type="cofactor">
    <cofactor evidence="2">
        <name>Mg(2+)</name>
        <dbReference type="ChEBI" id="CHEBI:18420"/>
    </cofactor>
</comment>
<keyword evidence="6" id="KW-1185">Reference proteome</keyword>
<evidence type="ECO:0000259" key="4">
    <source>
        <dbReference type="SMART" id="SM00852"/>
    </source>
</evidence>
<dbReference type="InterPro" id="IPR036688">
    <property type="entry name" value="MoeA_C_domain_IV_sf"/>
</dbReference>
<evidence type="ECO:0000256" key="1">
    <source>
        <dbReference type="ARBA" id="ARBA00007589"/>
    </source>
</evidence>
<dbReference type="PANTHER" id="PTHR10192">
    <property type="entry name" value="MOLYBDOPTERIN BIOSYNTHESIS PROTEIN"/>
    <property type="match status" value="1"/>
</dbReference>